<evidence type="ECO:0000313" key="3">
    <source>
        <dbReference type="Proteomes" id="UP000286701"/>
    </source>
</evidence>
<name>A0A444MQG2_9SPHI</name>
<feature type="transmembrane region" description="Helical" evidence="1">
    <location>
        <begin position="39"/>
        <end position="63"/>
    </location>
</feature>
<keyword evidence="3" id="KW-1185">Reference proteome</keyword>
<dbReference type="RefSeq" id="WP_128533303.1">
    <property type="nucleotide sequence ID" value="NZ_SBIW01000003.1"/>
</dbReference>
<dbReference type="AlphaFoldDB" id="A0A444MQG2"/>
<dbReference type="EMBL" id="SBIW01000003">
    <property type="protein sequence ID" value="RWY53870.1"/>
    <property type="molecule type" value="Genomic_DNA"/>
</dbReference>
<proteinExistence type="predicted"/>
<organism evidence="2 3">
    <name type="scientific">Mucilaginibacter gilvus</name>
    <dbReference type="NCBI Taxonomy" id="2305909"/>
    <lineage>
        <taxon>Bacteria</taxon>
        <taxon>Pseudomonadati</taxon>
        <taxon>Bacteroidota</taxon>
        <taxon>Sphingobacteriia</taxon>
        <taxon>Sphingobacteriales</taxon>
        <taxon>Sphingobacteriaceae</taxon>
        <taxon>Mucilaginibacter</taxon>
    </lineage>
</organism>
<sequence length="100" mass="11669">MQRKLFNPYHQDGKVCFGTVTIQIPRECRLEEFMRQWEIYFFNSFFSHTLGIIGNVCCPFTVLAKRNADLDKSGWLNQPIFVVTKEIKLCVFSSQEPQAS</sequence>
<evidence type="ECO:0000313" key="2">
    <source>
        <dbReference type="EMBL" id="RWY53870.1"/>
    </source>
</evidence>
<evidence type="ECO:0000256" key="1">
    <source>
        <dbReference type="SAM" id="Phobius"/>
    </source>
</evidence>
<comment type="caution">
    <text evidence="2">The sequence shown here is derived from an EMBL/GenBank/DDBJ whole genome shotgun (WGS) entry which is preliminary data.</text>
</comment>
<keyword evidence="1" id="KW-0472">Membrane</keyword>
<gene>
    <name evidence="2" type="ORF">EPL05_07325</name>
</gene>
<keyword evidence="1" id="KW-1133">Transmembrane helix</keyword>
<dbReference type="Proteomes" id="UP000286701">
    <property type="component" value="Unassembled WGS sequence"/>
</dbReference>
<reference evidence="2 3" key="1">
    <citation type="submission" date="2019-01" db="EMBL/GenBank/DDBJ databases">
        <title>Mucilaginibacter antarcticum sp. nov., isolated from antarctic soil.</title>
        <authorList>
            <person name="Yan Y.-Q."/>
            <person name="Du Z.-J."/>
        </authorList>
    </citation>
    <scope>NUCLEOTIDE SEQUENCE [LARGE SCALE GENOMIC DNA]</scope>
    <source>
        <strain evidence="2 3">F01003</strain>
    </source>
</reference>
<accession>A0A444MQG2</accession>
<keyword evidence="1" id="KW-0812">Transmembrane</keyword>
<protein>
    <submittedName>
        <fullName evidence="2">Uncharacterized protein</fullName>
    </submittedName>
</protein>